<dbReference type="RefSeq" id="WP_184202116.1">
    <property type="nucleotide sequence ID" value="NZ_JACHGW010000004.1"/>
</dbReference>
<sequence length="306" mass="35555">MSPLKKDALTCLCYRLYNPLEAMAQDLVEELGFTRRSRPERKIETAETYHAVLAEMLAEGWLKIVRTPRAVRLERWRSAGWLTPPREDLAERGDLDFTRRGWQLYRRLERLPDRLVWLDEDEQTFNCVAPTKKACREWFAQRCTPSAGWLLSYHTTRPAQPTRIDEPVRVGKWFSREQSRHQAGWKLTIHYRTLRRRRVQVPELGLDAWLEPREHVHISGAVPAGHIAFWLHVSQNPEGHYLYRPVVVLDHGSVELIWSSPDTLLNPVTPHQAIAYLIEGLQTLLPQTACLSENGSTAPRYRCPGR</sequence>
<comment type="caution">
    <text evidence="1">The sequence shown here is derived from an EMBL/GenBank/DDBJ whole genome shotgun (WGS) entry which is preliminary data.</text>
</comment>
<reference evidence="1 2" key="1">
    <citation type="submission" date="2020-08" db="EMBL/GenBank/DDBJ databases">
        <title>Genomic Encyclopedia of Type Strains, Phase IV (KMG-IV): sequencing the most valuable type-strain genomes for metagenomic binning, comparative biology and taxonomic classification.</title>
        <authorList>
            <person name="Goeker M."/>
        </authorList>
    </citation>
    <scope>NUCLEOTIDE SEQUENCE [LARGE SCALE GENOMIC DNA]</scope>
    <source>
        <strain evidence="1 2">DSM 23562</strain>
    </source>
</reference>
<keyword evidence="2" id="KW-1185">Reference proteome</keyword>
<evidence type="ECO:0000313" key="1">
    <source>
        <dbReference type="EMBL" id="MBB6052662.1"/>
    </source>
</evidence>
<dbReference type="Proteomes" id="UP000520814">
    <property type="component" value="Unassembled WGS sequence"/>
</dbReference>
<organism evidence="1 2">
    <name type="scientific">Armatimonas rosea</name>
    <dbReference type="NCBI Taxonomy" id="685828"/>
    <lineage>
        <taxon>Bacteria</taxon>
        <taxon>Bacillati</taxon>
        <taxon>Armatimonadota</taxon>
        <taxon>Armatimonadia</taxon>
        <taxon>Armatimonadales</taxon>
        <taxon>Armatimonadaceae</taxon>
        <taxon>Armatimonas</taxon>
    </lineage>
</organism>
<evidence type="ECO:0000313" key="2">
    <source>
        <dbReference type="Proteomes" id="UP000520814"/>
    </source>
</evidence>
<dbReference type="AlphaFoldDB" id="A0A7W9STP6"/>
<dbReference type="EMBL" id="JACHGW010000004">
    <property type="protein sequence ID" value="MBB6052662.1"/>
    <property type="molecule type" value="Genomic_DNA"/>
</dbReference>
<proteinExistence type="predicted"/>
<protein>
    <submittedName>
        <fullName evidence="1">Uncharacterized protein</fullName>
    </submittedName>
</protein>
<accession>A0A7W9STP6</accession>
<name>A0A7W9STP6_ARMRO</name>
<gene>
    <name evidence="1" type="ORF">HNQ39_004483</name>
</gene>